<organism evidence="1 2">
    <name type="scientific">Pseudomonas juntendi</name>
    <dbReference type="NCBI Taxonomy" id="2666183"/>
    <lineage>
        <taxon>Bacteria</taxon>
        <taxon>Pseudomonadati</taxon>
        <taxon>Pseudomonadota</taxon>
        <taxon>Gammaproteobacteria</taxon>
        <taxon>Pseudomonadales</taxon>
        <taxon>Pseudomonadaceae</taxon>
        <taxon>Pseudomonas</taxon>
    </lineage>
</organism>
<gene>
    <name evidence="1" type="ORF">N5C70_10010</name>
</gene>
<dbReference type="Proteomes" id="UP001160152">
    <property type="component" value="Unassembled WGS sequence"/>
</dbReference>
<proteinExistence type="predicted"/>
<dbReference type="AlphaFoldDB" id="A0ABD4YC55"/>
<dbReference type="RefSeq" id="WP_125855585.1">
    <property type="nucleotide sequence ID" value="NZ_JAOCBV010000001.1"/>
</dbReference>
<evidence type="ECO:0000313" key="1">
    <source>
        <dbReference type="EMBL" id="MDH0757051.1"/>
    </source>
</evidence>
<comment type="caution">
    <text evidence="1">The sequence shown here is derived from an EMBL/GenBank/DDBJ whole genome shotgun (WGS) entry which is preliminary data.</text>
</comment>
<dbReference type="EMBL" id="JAOCBV010000001">
    <property type="protein sequence ID" value="MDH0757051.1"/>
    <property type="molecule type" value="Genomic_DNA"/>
</dbReference>
<accession>A0ABD4YC55</accession>
<evidence type="ECO:0000313" key="2">
    <source>
        <dbReference type="Proteomes" id="UP001160152"/>
    </source>
</evidence>
<sequence length="461" mass="51115">MAKFHDDEVLRSSSAGQFRPHSLITRIFPDGDISRGNDAQPEAVALHVHEYIHYLHNLSTIPGLGSLTSSFLLMQSVLKAALENSPGSEVFAKPDAHTHRAFAQVKLMRGFTIGIPNEYRWGIVSRWEFSELKTIPKLPNGLSKADLEDQVFYEVAATFSDGRTLTFDLLPGLDFISEGIAYEVERDILKKSGKSAVEVDLSTPSFPYLAYGPLLESIVGRAIPSDERLFLGAMALLTRVPSAALNNLCKLHHDGEGTKAAQAFEVMVAGIVKNFKDYSDYVISSIIPMLYGVFGASDVLNAGMQVYERLIVKGLKTRLRNSFLESAFLNNKMDVTGFNKVAAKYLERMTFQEKPFGEAEISWVGEEGSVVSMPAHMHDAFAALQSCIHYMQQHFASHVLQVSRRPLGQVRCPYSGACSVEIDRGNPQACKYEPWQSNVDESLPKCVYQVGVEAFYQTLAK</sequence>
<protein>
    <submittedName>
        <fullName evidence="1">Uncharacterized protein</fullName>
    </submittedName>
</protein>
<name>A0ABD4YC55_9PSED</name>
<reference evidence="1 2" key="1">
    <citation type="submission" date="2022-09" db="EMBL/GenBank/DDBJ databases">
        <title>Intensive care unit water sources are persistently colonized with multi-drug resistant bacteria and are the site of extensive horizontal gene transfer of antibiotic resistance genes.</title>
        <authorList>
            <person name="Diorio-Toth L."/>
        </authorList>
    </citation>
    <scope>NUCLEOTIDE SEQUENCE [LARGE SCALE GENOMIC DNA]</scope>
    <source>
        <strain evidence="1 2">GD03901</strain>
    </source>
</reference>